<protein>
    <submittedName>
        <fullName evidence="2">Uncharacterized protein</fullName>
    </submittedName>
</protein>
<evidence type="ECO:0000256" key="1">
    <source>
        <dbReference type="SAM" id="MobiDB-lite"/>
    </source>
</evidence>
<evidence type="ECO:0000313" key="2">
    <source>
        <dbReference type="EMBL" id="MEQ2184219.1"/>
    </source>
</evidence>
<dbReference type="Proteomes" id="UP001476798">
    <property type="component" value="Unassembled WGS sequence"/>
</dbReference>
<comment type="caution">
    <text evidence="2">The sequence shown here is derived from an EMBL/GenBank/DDBJ whole genome shotgun (WGS) entry which is preliminary data.</text>
</comment>
<keyword evidence="3" id="KW-1185">Reference proteome</keyword>
<accession>A0ABV0PL68</accession>
<reference evidence="2 3" key="1">
    <citation type="submission" date="2021-06" db="EMBL/GenBank/DDBJ databases">
        <authorList>
            <person name="Palmer J.M."/>
        </authorList>
    </citation>
    <scope>NUCLEOTIDE SEQUENCE [LARGE SCALE GENOMIC DNA]</scope>
    <source>
        <strain evidence="2 3">GA_2019</strain>
        <tissue evidence="2">Muscle</tissue>
    </source>
</reference>
<sequence>MVVHPHPLSSVQFPLVLVSPQICHPDEKSFRKLNQGRFSPGCPPTATIPLSLLFLTVSGFGYPCSFSSYLGGARGVAGACSIYLHFGGGSPMGSDGWKTRGKWKGDVKEGCRIPSRVHLNPSCVSPVGLRGPALQGGETEGHGREEGGESSRVDRVWKDRMSRPLFSSQGI</sequence>
<proteinExistence type="predicted"/>
<evidence type="ECO:0000313" key="3">
    <source>
        <dbReference type="Proteomes" id="UP001476798"/>
    </source>
</evidence>
<organism evidence="2 3">
    <name type="scientific">Goodea atripinnis</name>
    <dbReference type="NCBI Taxonomy" id="208336"/>
    <lineage>
        <taxon>Eukaryota</taxon>
        <taxon>Metazoa</taxon>
        <taxon>Chordata</taxon>
        <taxon>Craniata</taxon>
        <taxon>Vertebrata</taxon>
        <taxon>Euteleostomi</taxon>
        <taxon>Actinopterygii</taxon>
        <taxon>Neopterygii</taxon>
        <taxon>Teleostei</taxon>
        <taxon>Neoteleostei</taxon>
        <taxon>Acanthomorphata</taxon>
        <taxon>Ovalentaria</taxon>
        <taxon>Atherinomorphae</taxon>
        <taxon>Cyprinodontiformes</taxon>
        <taxon>Goodeidae</taxon>
        <taxon>Goodea</taxon>
    </lineage>
</organism>
<feature type="region of interest" description="Disordered" evidence="1">
    <location>
        <begin position="130"/>
        <end position="171"/>
    </location>
</feature>
<gene>
    <name evidence="2" type="ORF">GOODEAATRI_005665</name>
</gene>
<feature type="non-terminal residue" evidence="2">
    <location>
        <position position="171"/>
    </location>
</feature>
<feature type="compositionally biased region" description="Basic and acidic residues" evidence="1">
    <location>
        <begin position="139"/>
        <end position="162"/>
    </location>
</feature>
<dbReference type="EMBL" id="JAHRIO010080224">
    <property type="protein sequence ID" value="MEQ2184219.1"/>
    <property type="molecule type" value="Genomic_DNA"/>
</dbReference>
<name>A0ABV0PL68_9TELE</name>